<dbReference type="SMART" id="SM00028">
    <property type="entry name" value="TPR"/>
    <property type="match status" value="3"/>
</dbReference>
<feature type="transmembrane region" description="Helical" evidence="5">
    <location>
        <begin position="276"/>
        <end position="298"/>
    </location>
</feature>
<evidence type="ECO:0000313" key="7">
    <source>
        <dbReference type="Proteomes" id="UP000237819"/>
    </source>
</evidence>
<evidence type="ECO:0000256" key="1">
    <source>
        <dbReference type="ARBA" id="ARBA00022737"/>
    </source>
</evidence>
<feature type="transmembrane region" description="Helical" evidence="5">
    <location>
        <begin position="107"/>
        <end position="127"/>
    </location>
</feature>
<feature type="repeat" description="TPR" evidence="3">
    <location>
        <begin position="509"/>
        <end position="542"/>
    </location>
</feature>
<dbReference type="Gene3D" id="1.25.40.10">
    <property type="entry name" value="Tetratricopeptide repeat domain"/>
    <property type="match status" value="2"/>
</dbReference>
<feature type="transmembrane region" description="Helical" evidence="5">
    <location>
        <begin position="370"/>
        <end position="387"/>
    </location>
</feature>
<dbReference type="OrthoDB" id="232771at2"/>
<dbReference type="RefSeq" id="WP_105336506.1">
    <property type="nucleotide sequence ID" value="NZ_PUHZ01000016.1"/>
</dbReference>
<dbReference type="AlphaFoldDB" id="A0A2S8GKZ2"/>
<keyword evidence="1" id="KW-0677">Repeat</keyword>
<feature type="transmembrane region" description="Helical" evidence="5">
    <location>
        <begin position="30"/>
        <end position="48"/>
    </location>
</feature>
<feature type="repeat" description="TPR" evidence="3">
    <location>
        <begin position="441"/>
        <end position="474"/>
    </location>
</feature>
<feature type="transmembrane region" description="Helical" evidence="5">
    <location>
        <begin position="199"/>
        <end position="225"/>
    </location>
</feature>
<dbReference type="Pfam" id="PF13432">
    <property type="entry name" value="TPR_16"/>
    <property type="match status" value="2"/>
</dbReference>
<feature type="transmembrane region" description="Helical" evidence="5">
    <location>
        <begin position="399"/>
        <end position="418"/>
    </location>
</feature>
<evidence type="ECO:0000313" key="6">
    <source>
        <dbReference type="EMBL" id="PQO45106.1"/>
    </source>
</evidence>
<reference evidence="6 7" key="1">
    <citation type="submission" date="2018-02" db="EMBL/GenBank/DDBJ databases">
        <title>Comparative genomes isolates from brazilian mangrove.</title>
        <authorList>
            <person name="Araujo J.E."/>
            <person name="Taketani R.G."/>
            <person name="Silva M.C.P."/>
            <person name="Loureco M.V."/>
            <person name="Andreote F.D."/>
        </authorList>
    </citation>
    <scope>NUCLEOTIDE SEQUENCE [LARGE SCALE GENOMIC DNA]</scope>
    <source>
        <strain evidence="6 7">Nap-Phe MGV</strain>
    </source>
</reference>
<gene>
    <name evidence="6" type="ORF">C5Y93_16365</name>
</gene>
<dbReference type="Proteomes" id="UP000237819">
    <property type="component" value="Unassembled WGS sequence"/>
</dbReference>
<keyword evidence="5" id="KW-0812">Transmembrane</keyword>
<evidence type="ECO:0000256" key="4">
    <source>
        <dbReference type="SAM" id="MobiDB-lite"/>
    </source>
</evidence>
<accession>A0A2S8GKZ2</accession>
<feature type="region of interest" description="Disordered" evidence="4">
    <location>
        <begin position="1"/>
        <end position="20"/>
    </location>
</feature>
<name>A0A2S8GKZ2_9BACT</name>
<dbReference type="InterPro" id="IPR019734">
    <property type="entry name" value="TPR_rpt"/>
</dbReference>
<comment type="caution">
    <text evidence="6">The sequence shown here is derived from an EMBL/GenBank/DDBJ whole genome shotgun (WGS) entry which is preliminary data.</text>
</comment>
<dbReference type="InterPro" id="IPR011990">
    <property type="entry name" value="TPR-like_helical_dom_sf"/>
</dbReference>
<organism evidence="6 7">
    <name type="scientific">Blastopirellula marina</name>
    <dbReference type="NCBI Taxonomy" id="124"/>
    <lineage>
        <taxon>Bacteria</taxon>
        <taxon>Pseudomonadati</taxon>
        <taxon>Planctomycetota</taxon>
        <taxon>Planctomycetia</taxon>
        <taxon>Pirellulales</taxon>
        <taxon>Pirellulaceae</taxon>
        <taxon>Blastopirellula</taxon>
    </lineage>
</organism>
<proteinExistence type="predicted"/>
<dbReference type="SUPFAM" id="SSF48452">
    <property type="entry name" value="TPR-like"/>
    <property type="match status" value="1"/>
</dbReference>
<feature type="transmembrane region" description="Helical" evidence="5">
    <location>
        <begin position="343"/>
        <end position="364"/>
    </location>
</feature>
<evidence type="ECO:0000256" key="5">
    <source>
        <dbReference type="SAM" id="Phobius"/>
    </source>
</evidence>
<dbReference type="PROSITE" id="PS50005">
    <property type="entry name" value="TPR"/>
    <property type="match status" value="2"/>
</dbReference>
<dbReference type="PANTHER" id="PTHR44227:SF3">
    <property type="entry name" value="PROTEIN O-MANNOSYL-TRANSFERASE TMTC4"/>
    <property type="match status" value="1"/>
</dbReference>
<keyword evidence="2 3" id="KW-0802">TPR repeat</keyword>
<keyword evidence="5" id="KW-1133">Transmembrane helix</keyword>
<protein>
    <submittedName>
        <fullName evidence="6">Uncharacterized protein</fullName>
    </submittedName>
</protein>
<dbReference type="PANTHER" id="PTHR44227">
    <property type="match status" value="1"/>
</dbReference>
<feature type="transmembrane region" description="Helical" evidence="5">
    <location>
        <begin position="318"/>
        <end position="336"/>
    </location>
</feature>
<sequence>MKRPANKRRSAAEESPAEPARQAAATNSSWGWYAAVGALIIIALAAYSNSYRGAFVYDEISEIANNRAIRSLWPPTTAMWEGGELPHRPLPYYSFALNYAISGPEVWSYHALNVAIHLAAGLTLFGLIRRTLAAPKLGFSADAAIGLAWAAAAIWLAHPLQTQAVTYVYQRMESWMALFYLLTLYAFARSMTAKKPTGWLLASTFFCALGMGCKEVMVTAPLLALWYDRTFWSESFAAAILKRKVYYASLAATWLVLFAVVFAQRSTYGELNTPRWTTLEYALSQPAVILRYVTLFFWPSGQCLDYWLVPQINLTQQVPLIALLVLLAAYVLYGAWRGWASSFLIGSFFLILGPTSSILAVADVCVEHRVYLPSTLLAIGVVLLCYFGLRAISDQWPKWLGLVAASAAVMLLISLTLARNEVYADRLTMWSDVVAKAPQNPRAHLNVGQALHDAGEDGLAGRYYTEAIRLDPKYAAAYVNRGNLLLELGLSEAALADYDQAIANASSKADAYNGRAVALRRLGRNEESLAAYDQAIKLSSGNRSVYRNRALLLAELGQTAQAAADAATYAALGGELDPDFIAQLETHQVAIPPQ</sequence>
<feature type="transmembrane region" description="Helical" evidence="5">
    <location>
        <begin position="245"/>
        <end position="264"/>
    </location>
</feature>
<dbReference type="EMBL" id="PUHZ01000016">
    <property type="protein sequence ID" value="PQO45106.1"/>
    <property type="molecule type" value="Genomic_DNA"/>
</dbReference>
<dbReference type="InterPro" id="IPR052346">
    <property type="entry name" value="O-mannosyl-transferase_TMTC"/>
</dbReference>
<evidence type="ECO:0000256" key="3">
    <source>
        <dbReference type="PROSITE-ProRule" id="PRU00339"/>
    </source>
</evidence>
<feature type="transmembrane region" description="Helical" evidence="5">
    <location>
        <begin position="169"/>
        <end position="187"/>
    </location>
</feature>
<evidence type="ECO:0000256" key="2">
    <source>
        <dbReference type="ARBA" id="ARBA00022803"/>
    </source>
</evidence>
<feature type="transmembrane region" description="Helical" evidence="5">
    <location>
        <begin position="139"/>
        <end position="157"/>
    </location>
</feature>
<keyword evidence="5" id="KW-0472">Membrane</keyword>